<evidence type="ECO:0008006" key="5">
    <source>
        <dbReference type="Google" id="ProtNLM"/>
    </source>
</evidence>
<protein>
    <recommendedName>
        <fullName evidence="5">DUF1015 domain-containing protein</fullName>
    </recommendedName>
</protein>
<proteinExistence type="predicted"/>
<dbReference type="Proteomes" id="UP000093694">
    <property type="component" value="Unassembled WGS sequence"/>
</dbReference>
<organism evidence="1 3">
    <name type="scientific">Clostridium coskatii</name>
    <dbReference type="NCBI Taxonomy" id="1705578"/>
    <lineage>
        <taxon>Bacteria</taxon>
        <taxon>Bacillati</taxon>
        <taxon>Bacillota</taxon>
        <taxon>Clostridia</taxon>
        <taxon>Eubacteriales</taxon>
        <taxon>Clostridiaceae</taxon>
        <taxon>Clostridium</taxon>
    </lineage>
</organism>
<dbReference type="AlphaFoldDB" id="A0A166RZA6"/>
<dbReference type="EMBL" id="LITQ01000026">
    <property type="protein sequence ID" value="OAA91384.1"/>
    <property type="molecule type" value="Genomic_DNA"/>
</dbReference>
<dbReference type="Proteomes" id="UP000077384">
    <property type="component" value="Unassembled WGS sequence"/>
</dbReference>
<keyword evidence="4" id="KW-1185">Reference proteome</keyword>
<gene>
    <name evidence="2" type="ORF">CLCOS_21550</name>
    <name evidence="1" type="ORF">WX73_01797</name>
</gene>
<sequence>MATLKAFKAIRPREDVACKIAALPYDVMNSEEAREMAKDNAYSFLHIDKAEIDLDRNVDPYDKKVYEKANENLQNMINNNLLIKDNKKNLYIYRLIRNGKAQTGIVGCTSIDDYIDNKIKKHEFTRKDKEQDRINHVDTCDANTGPIFLTYRYNEKINNIVDKWTNEKKPVYDFVAEDGVTNTVWVIDDDKVIGTICQLFNNIDSLYIADGHHRTASAVKVGIKRRKENPRYKGDEEFNFFLSVLFPDSELSIMDYNRVVKDLNGLTRDEYMNKISEKFNVKEYEGKDPYRPSKKHTYGMYLGGKWYEIEAKEGTYDPCDVVEKLDASVLQNNLLNPILGIDDPRTNSRIDFVGGIRGLNELEKRVDKEREGVAFSMYPTTLDDLMGIADAGKVMPPKSTWFEPKLRSGLFIHELK</sequence>
<dbReference type="EMBL" id="LROR01000049">
    <property type="protein sequence ID" value="OBR94016.1"/>
    <property type="molecule type" value="Genomic_DNA"/>
</dbReference>
<dbReference type="PANTHER" id="PTHR36454">
    <property type="entry name" value="LMO2823 PROTEIN"/>
    <property type="match status" value="1"/>
</dbReference>
<accession>A0A166RZA6</accession>
<name>A0A166RZA6_9CLOT</name>
<reference evidence="1 3" key="1">
    <citation type="journal article" date="2015" name="Biotechnol. Bioeng.">
        <title>Genome sequence and phenotypic characterization of Caulobacter segnis.</title>
        <authorList>
            <person name="Patel S."/>
            <person name="Fletcher B."/>
            <person name="Scott D.C."/>
            <person name="Ely B."/>
        </authorList>
    </citation>
    <scope>NUCLEOTIDE SEQUENCE [LARGE SCALE GENOMIC DNA]</scope>
    <source>
        <strain evidence="1 3">PS02</strain>
    </source>
</reference>
<evidence type="ECO:0000313" key="2">
    <source>
        <dbReference type="EMBL" id="OBR94016.1"/>
    </source>
</evidence>
<dbReference type="PANTHER" id="PTHR36454:SF1">
    <property type="entry name" value="DUF1015 DOMAIN-CONTAINING PROTEIN"/>
    <property type="match status" value="1"/>
</dbReference>
<evidence type="ECO:0000313" key="4">
    <source>
        <dbReference type="Proteomes" id="UP000093694"/>
    </source>
</evidence>
<dbReference type="InterPro" id="IPR008323">
    <property type="entry name" value="UCP033563"/>
</dbReference>
<dbReference type="RefSeq" id="WP_063601859.1">
    <property type="nucleotide sequence ID" value="NZ_LITQ01000026.1"/>
</dbReference>
<dbReference type="PIRSF" id="PIRSF033563">
    <property type="entry name" value="UCP033563"/>
    <property type="match status" value="1"/>
</dbReference>
<comment type="caution">
    <text evidence="1">The sequence shown here is derived from an EMBL/GenBank/DDBJ whole genome shotgun (WGS) entry which is preliminary data.</text>
</comment>
<evidence type="ECO:0000313" key="1">
    <source>
        <dbReference type="EMBL" id="OAA91384.1"/>
    </source>
</evidence>
<dbReference type="Pfam" id="PF06245">
    <property type="entry name" value="DUF1015"/>
    <property type="match status" value="1"/>
</dbReference>
<reference evidence="2 4" key="2">
    <citation type="journal article" date="2016" name="Front. Microbiol.">
        <title>Industrial Acetogenic Biocatalysts: A Comparative Metabolic and Genomic Analysis.</title>
        <authorList>
            <person name="Bengelsdorf F."/>
            <person name="Poehlein A."/>
            <person name="Sonja S."/>
            <person name="Erz C."/>
            <person name="Hummel T."/>
            <person name="Hoffmeister S."/>
            <person name="Daniel R."/>
            <person name="Durre P."/>
        </authorList>
    </citation>
    <scope>NUCLEOTIDE SEQUENCE [LARGE SCALE GENOMIC DNA]</scope>
    <source>
        <strain evidence="2 4">PTA-10522</strain>
    </source>
</reference>
<dbReference type="PATRIC" id="fig|1705578.3.peg.2046"/>
<evidence type="ECO:0000313" key="3">
    <source>
        <dbReference type="Proteomes" id="UP000077384"/>
    </source>
</evidence>